<evidence type="ECO:0000313" key="2">
    <source>
        <dbReference type="Proteomes" id="UP001497516"/>
    </source>
</evidence>
<proteinExistence type="predicted"/>
<sequence>MSVKASTRYGRRGVCHVPNTRNLVCGNKRLMGFLMHVYLHGRVGCILVMHKGGDVIITWSWWRSGRLCGLIINFQILLVRHSMHNKGVKWKLPARVVVGNDDDDEGATSLVVRNGNSLSSK</sequence>
<accession>A0AAV2DSV9</accession>
<name>A0AAV2DSV9_9ROSI</name>
<gene>
    <name evidence="1" type="ORF">LTRI10_LOCUS18263</name>
</gene>
<dbReference type="AlphaFoldDB" id="A0AAV2DSV9"/>
<dbReference type="EMBL" id="OZ034816">
    <property type="protein sequence ID" value="CAL1376540.1"/>
    <property type="molecule type" value="Genomic_DNA"/>
</dbReference>
<evidence type="ECO:0000313" key="1">
    <source>
        <dbReference type="EMBL" id="CAL1376540.1"/>
    </source>
</evidence>
<protein>
    <submittedName>
        <fullName evidence="1">Uncharacterized protein</fullName>
    </submittedName>
</protein>
<keyword evidence="2" id="KW-1185">Reference proteome</keyword>
<dbReference type="Proteomes" id="UP001497516">
    <property type="component" value="Chromosome 3"/>
</dbReference>
<reference evidence="1 2" key="1">
    <citation type="submission" date="2024-04" db="EMBL/GenBank/DDBJ databases">
        <authorList>
            <person name="Fracassetti M."/>
        </authorList>
    </citation>
    <scope>NUCLEOTIDE SEQUENCE [LARGE SCALE GENOMIC DNA]</scope>
</reference>
<organism evidence="1 2">
    <name type="scientific">Linum trigynum</name>
    <dbReference type="NCBI Taxonomy" id="586398"/>
    <lineage>
        <taxon>Eukaryota</taxon>
        <taxon>Viridiplantae</taxon>
        <taxon>Streptophyta</taxon>
        <taxon>Embryophyta</taxon>
        <taxon>Tracheophyta</taxon>
        <taxon>Spermatophyta</taxon>
        <taxon>Magnoliopsida</taxon>
        <taxon>eudicotyledons</taxon>
        <taxon>Gunneridae</taxon>
        <taxon>Pentapetalae</taxon>
        <taxon>rosids</taxon>
        <taxon>fabids</taxon>
        <taxon>Malpighiales</taxon>
        <taxon>Linaceae</taxon>
        <taxon>Linum</taxon>
    </lineage>
</organism>